<dbReference type="PANTHER" id="PTHR11229:SF16">
    <property type="entry name" value="LARGE RIBOSOMAL SUBUNIT PROTEIN UL3C"/>
    <property type="match status" value="1"/>
</dbReference>
<evidence type="ECO:0000256" key="7">
    <source>
        <dbReference type="HAMAP-Rule" id="MF_01325"/>
    </source>
</evidence>
<evidence type="ECO:0000256" key="8">
    <source>
        <dbReference type="RuleBase" id="RU003905"/>
    </source>
</evidence>
<keyword evidence="4 7" id="KW-0689">Ribosomal protein</keyword>
<dbReference type="FunFam" id="2.40.30.10:FF:000004">
    <property type="entry name" value="50S ribosomal protein L3"/>
    <property type="match status" value="1"/>
</dbReference>
<evidence type="ECO:0000256" key="4">
    <source>
        <dbReference type="ARBA" id="ARBA00022980"/>
    </source>
</evidence>
<dbReference type="InterPro" id="IPR019927">
    <property type="entry name" value="Ribosomal_uL3_bac/org-type"/>
</dbReference>
<protein>
    <recommendedName>
        <fullName evidence="6 7">Large ribosomal subunit protein uL3</fullName>
    </recommendedName>
</protein>
<dbReference type="Proteomes" id="UP000620075">
    <property type="component" value="Unassembled WGS sequence"/>
</dbReference>
<evidence type="ECO:0000313" key="11">
    <source>
        <dbReference type="Proteomes" id="UP000620075"/>
    </source>
</evidence>
<dbReference type="GO" id="GO:0003735">
    <property type="term" value="F:structural constituent of ribosome"/>
    <property type="evidence" value="ECO:0007669"/>
    <property type="project" value="UniProtKB-UniRule"/>
</dbReference>
<proteinExistence type="inferred from homology"/>
<sequence>MKKGLLGRKLGMTQLFNPDGTLSAVTVVEAGPCRVLDLRTEEKDGYAAARLAFGPVPARRLSKPLAGEFKKAGIEPARQVIELRGAAGLQAGEELRCDVFAEGELVDVTSSSKGKGFQGMVKRHRFSRGPESHGSMNVRQPGSIGATDAARVFKGVKMAGHMGAARTTVQGLKVLRVDRDRNLLLLHGSVPGAYGSLVMIRGSVKQKAGR</sequence>
<comment type="caution">
    <text evidence="10">The sequence shown here is derived from an EMBL/GenBank/DDBJ whole genome shotgun (WGS) entry which is preliminary data.</text>
</comment>
<name>A0A934K5K8_9BACT</name>
<dbReference type="NCBIfam" id="TIGR03625">
    <property type="entry name" value="L3_bact"/>
    <property type="match status" value="1"/>
</dbReference>
<evidence type="ECO:0000313" key="10">
    <source>
        <dbReference type="EMBL" id="MBJ7602111.1"/>
    </source>
</evidence>
<keyword evidence="2 7" id="KW-0699">rRNA-binding</keyword>
<dbReference type="GO" id="GO:0019843">
    <property type="term" value="F:rRNA binding"/>
    <property type="evidence" value="ECO:0007669"/>
    <property type="project" value="UniProtKB-UniRule"/>
</dbReference>
<evidence type="ECO:0000256" key="1">
    <source>
        <dbReference type="ARBA" id="ARBA00006540"/>
    </source>
</evidence>
<dbReference type="HAMAP" id="MF_01325_B">
    <property type="entry name" value="Ribosomal_uL3_B"/>
    <property type="match status" value="1"/>
</dbReference>
<evidence type="ECO:0000256" key="5">
    <source>
        <dbReference type="ARBA" id="ARBA00023274"/>
    </source>
</evidence>
<evidence type="ECO:0000256" key="6">
    <source>
        <dbReference type="ARBA" id="ARBA00035243"/>
    </source>
</evidence>
<dbReference type="GO" id="GO:0006412">
    <property type="term" value="P:translation"/>
    <property type="evidence" value="ECO:0007669"/>
    <property type="project" value="UniProtKB-UniRule"/>
</dbReference>
<comment type="similarity">
    <text evidence="1 7 8">Belongs to the universal ribosomal protein uL3 family.</text>
</comment>
<dbReference type="GO" id="GO:0022625">
    <property type="term" value="C:cytosolic large ribosomal subunit"/>
    <property type="evidence" value="ECO:0007669"/>
    <property type="project" value="TreeGrafter"/>
</dbReference>
<evidence type="ECO:0000256" key="9">
    <source>
        <dbReference type="RuleBase" id="RU003906"/>
    </source>
</evidence>
<dbReference type="InterPro" id="IPR000597">
    <property type="entry name" value="Ribosomal_uL3"/>
</dbReference>
<dbReference type="Gene3D" id="2.40.30.10">
    <property type="entry name" value="Translation factors"/>
    <property type="match status" value="1"/>
</dbReference>
<reference evidence="10 11" key="1">
    <citation type="submission" date="2020-10" db="EMBL/GenBank/DDBJ databases">
        <title>Ca. Dormibacterota MAGs.</title>
        <authorList>
            <person name="Montgomery K."/>
        </authorList>
    </citation>
    <scope>NUCLEOTIDE SEQUENCE [LARGE SCALE GENOMIC DNA]</scope>
    <source>
        <strain evidence="10">SC8811_S16_3</strain>
    </source>
</reference>
<keyword evidence="3 7" id="KW-0694">RNA-binding</keyword>
<dbReference type="InterPro" id="IPR009000">
    <property type="entry name" value="Transl_B-barrel_sf"/>
</dbReference>
<evidence type="ECO:0000256" key="2">
    <source>
        <dbReference type="ARBA" id="ARBA00022730"/>
    </source>
</evidence>
<comment type="subunit">
    <text evidence="7 9">Part of the 50S ribosomal subunit. Forms a cluster with proteins L14 and L19.</text>
</comment>
<organism evidence="10 11">
    <name type="scientific">Candidatus Dormiibacter inghamiae</name>
    <dbReference type="NCBI Taxonomy" id="3127013"/>
    <lineage>
        <taxon>Bacteria</taxon>
        <taxon>Bacillati</taxon>
        <taxon>Candidatus Dormiibacterota</taxon>
        <taxon>Candidatus Dormibacteria</taxon>
        <taxon>Candidatus Dormibacterales</taxon>
        <taxon>Candidatus Dormibacteraceae</taxon>
        <taxon>Candidatus Dormiibacter</taxon>
    </lineage>
</organism>
<dbReference type="AlphaFoldDB" id="A0A934K5K8"/>
<dbReference type="InterPro" id="IPR019926">
    <property type="entry name" value="Ribosomal_uL3_CS"/>
</dbReference>
<dbReference type="SUPFAM" id="SSF50447">
    <property type="entry name" value="Translation proteins"/>
    <property type="match status" value="1"/>
</dbReference>
<dbReference type="PROSITE" id="PS00474">
    <property type="entry name" value="RIBOSOMAL_L3"/>
    <property type="match status" value="1"/>
</dbReference>
<accession>A0A934K5K8</accession>
<dbReference type="PANTHER" id="PTHR11229">
    <property type="entry name" value="50S RIBOSOMAL PROTEIN L3"/>
    <property type="match status" value="1"/>
</dbReference>
<gene>
    <name evidence="7 10" type="primary">rplC</name>
    <name evidence="10" type="ORF">JF888_02785</name>
</gene>
<dbReference type="Gene3D" id="3.30.160.810">
    <property type="match status" value="1"/>
</dbReference>
<comment type="function">
    <text evidence="7 9">One of the primary rRNA binding proteins, it binds directly near the 3'-end of the 23S rRNA, where it nucleates assembly of the 50S subunit.</text>
</comment>
<dbReference type="Pfam" id="PF00297">
    <property type="entry name" value="Ribosomal_L3"/>
    <property type="match status" value="1"/>
</dbReference>
<evidence type="ECO:0000256" key="3">
    <source>
        <dbReference type="ARBA" id="ARBA00022884"/>
    </source>
</evidence>
<dbReference type="EMBL" id="JAEKNQ010000013">
    <property type="protein sequence ID" value="MBJ7602111.1"/>
    <property type="molecule type" value="Genomic_DNA"/>
</dbReference>
<keyword evidence="5 7" id="KW-0687">Ribonucleoprotein</keyword>